<dbReference type="InterPro" id="IPR037208">
    <property type="entry name" value="Spo0E-like_sf"/>
</dbReference>
<sequence>MILWGFKDRESRESYYENFYREVEETREELNNLITEKNENLSNEEVIKLSQYLDGLILKYQRIIKKFSF</sequence>
<keyword evidence="1" id="KW-0175">Coiled coil</keyword>
<dbReference type="Gene3D" id="4.10.280.10">
    <property type="entry name" value="Helix-loop-helix DNA-binding domain"/>
    <property type="match status" value="1"/>
</dbReference>
<dbReference type="RefSeq" id="WP_277734063.1">
    <property type="nucleotide sequence ID" value="NZ_CP120733.1"/>
</dbReference>
<gene>
    <name evidence="2" type="ORF">P4S50_07210</name>
</gene>
<dbReference type="EMBL" id="CP120733">
    <property type="protein sequence ID" value="WFD11858.1"/>
    <property type="molecule type" value="Genomic_DNA"/>
</dbReference>
<evidence type="ECO:0000256" key="1">
    <source>
        <dbReference type="SAM" id="Coils"/>
    </source>
</evidence>
<evidence type="ECO:0000313" key="3">
    <source>
        <dbReference type="Proteomes" id="UP001222800"/>
    </source>
</evidence>
<protein>
    <submittedName>
        <fullName evidence="2">Aspartyl-phosphate phosphatase Spo0E family protein</fullName>
    </submittedName>
</protein>
<dbReference type="InterPro" id="IPR036638">
    <property type="entry name" value="HLH_DNA-bd_sf"/>
</dbReference>
<accession>A0ABY8EFX9</accession>
<name>A0ABY8EFX9_9FIRM</name>
<keyword evidence="3" id="KW-1185">Reference proteome</keyword>
<organism evidence="2 3">
    <name type="scientific">Tepidibacter hydrothermalis</name>
    <dbReference type="NCBI Taxonomy" id="3036126"/>
    <lineage>
        <taxon>Bacteria</taxon>
        <taxon>Bacillati</taxon>
        <taxon>Bacillota</taxon>
        <taxon>Clostridia</taxon>
        <taxon>Peptostreptococcales</taxon>
        <taxon>Peptostreptococcaceae</taxon>
        <taxon>Tepidibacter</taxon>
    </lineage>
</organism>
<evidence type="ECO:0000313" key="2">
    <source>
        <dbReference type="EMBL" id="WFD11858.1"/>
    </source>
</evidence>
<dbReference type="Pfam" id="PF09388">
    <property type="entry name" value="SpoOE-like"/>
    <property type="match status" value="1"/>
</dbReference>
<proteinExistence type="predicted"/>
<reference evidence="2 3" key="1">
    <citation type="submission" date="2023-03" db="EMBL/GenBank/DDBJ databases">
        <title>Complete genome sequence of Tepidibacter sp. SWIR-1, isolated from a deep-sea hydrothermal vent.</title>
        <authorList>
            <person name="Li X."/>
        </authorList>
    </citation>
    <scope>NUCLEOTIDE SEQUENCE [LARGE SCALE GENOMIC DNA]</scope>
    <source>
        <strain evidence="2 3">SWIR-1</strain>
    </source>
</reference>
<dbReference type="InterPro" id="IPR018540">
    <property type="entry name" value="Spo0E-like"/>
</dbReference>
<feature type="coiled-coil region" evidence="1">
    <location>
        <begin position="16"/>
        <end position="47"/>
    </location>
</feature>
<dbReference type="Proteomes" id="UP001222800">
    <property type="component" value="Chromosome"/>
</dbReference>
<dbReference type="SUPFAM" id="SSF140500">
    <property type="entry name" value="BAS1536-like"/>
    <property type="match status" value="1"/>
</dbReference>